<dbReference type="PANTHER" id="PTHR31581">
    <property type="entry name" value="KICSTOR COMPLEX PROTEIN C12ORF66"/>
    <property type="match status" value="1"/>
</dbReference>
<dbReference type="OMA" id="PQKFINA"/>
<evidence type="ECO:0000256" key="1">
    <source>
        <dbReference type="ARBA" id="ARBA00004656"/>
    </source>
</evidence>
<reference evidence="8" key="2">
    <citation type="submission" date="2025-08" db="UniProtKB">
        <authorList>
            <consortium name="Ensembl"/>
        </authorList>
    </citation>
    <scope>IDENTIFICATION</scope>
</reference>
<dbReference type="GO" id="GO:0140007">
    <property type="term" value="C:KICSTOR complex"/>
    <property type="evidence" value="ECO:0007669"/>
    <property type="project" value="TreeGrafter"/>
</dbReference>
<dbReference type="GO" id="GO:1904262">
    <property type="term" value="P:negative regulation of TORC1 signaling"/>
    <property type="evidence" value="ECO:0007669"/>
    <property type="project" value="TreeGrafter"/>
</dbReference>
<dbReference type="GO" id="GO:0061462">
    <property type="term" value="P:protein localization to lysosome"/>
    <property type="evidence" value="ECO:0007669"/>
    <property type="project" value="TreeGrafter"/>
</dbReference>
<comment type="subcellular location">
    <subcellularLocation>
        <location evidence="1">Lysosome membrane</location>
    </subcellularLocation>
</comment>
<dbReference type="GO" id="GO:0042149">
    <property type="term" value="P:cellular response to glucose starvation"/>
    <property type="evidence" value="ECO:0007669"/>
    <property type="project" value="TreeGrafter"/>
</dbReference>
<name>A0A3P8V154_CYNSE</name>
<keyword evidence="7" id="KW-0732">Signal</keyword>
<evidence type="ECO:0000256" key="4">
    <source>
        <dbReference type="ARBA" id="ARBA00060863"/>
    </source>
</evidence>
<accession>A0A3P8V154</accession>
<comment type="similarity">
    <text evidence="4">Belongs to the KICS2 family.</text>
</comment>
<evidence type="ECO:0000256" key="5">
    <source>
        <dbReference type="ARBA" id="ARBA00072667"/>
    </source>
</evidence>
<keyword evidence="3" id="KW-0458">Lysosome</keyword>
<evidence type="ECO:0000313" key="9">
    <source>
        <dbReference type="Proteomes" id="UP000265120"/>
    </source>
</evidence>
<dbReference type="PANTHER" id="PTHR31581:SF1">
    <property type="entry name" value="KICSTOR SUBUNIT 2"/>
    <property type="match status" value="1"/>
</dbReference>
<dbReference type="GO" id="GO:0005765">
    <property type="term" value="C:lysosomal membrane"/>
    <property type="evidence" value="ECO:0007669"/>
    <property type="project" value="UniProtKB-SubCell"/>
</dbReference>
<evidence type="ECO:0000256" key="6">
    <source>
        <dbReference type="SAM" id="MobiDB-lite"/>
    </source>
</evidence>
<dbReference type="GO" id="GO:0034198">
    <property type="term" value="P:cellular response to amino acid starvation"/>
    <property type="evidence" value="ECO:0007669"/>
    <property type="project" value="TreeGrafter"/>
</dbReference>
<reference evidence="8 9" key="1">
    <citation type="journal article" date="2014" name="Nat. Genet.">
        <title>Whole-genome sequence of a flatfish provides insights into ZW sex chromosome evolution and adaptation to a benthic lifestyle.</title>
        <authorList>
            <person name="Chen S."/>
            <person name="Zhang G."/>
            <person name="Shao C."/>
            <person name="Huang Q."/>
            <person name="Liu G."/>
            <person name="Zhang P."/>
            <person name="Song W."/>
            <person name="An N."/>
            <person name="Chalopin D."/>
            <person name="Volff J.N."/>
            <person name="Hong Y."/>
            <person name="Li Q."/>
            <person name="Sha Z."/>
            <person name="Zhou H."/>
            <person name="Xie M."/>
            <person name="Yu Q."/>
            <person name="Liu Y."/>
            <person name="Xiang H."/>
            <person name="Wang N."/>
            <person name="Wu K."/>
            <person name="Yang C."/>
            <person name="Zhou Q."/>
            <person name="Liao X."/>
            <person name="Yang L."/>
            <person name="Hu Q."/>
            <person name="Zhang J."/>
            <person name="Meng L."/>
            <person name="Jin L."/>
            <person name="Tian Y."/>
            <person name="Lian J."/>
            <person name="Yang J."/>
            <person name="Miao G."/>
            <person name="Liu S."/>
            <person name="Liang Z."/>
            <person name="Yan F."/>
            <person name="Li Y."/>
            <person name="Sun B."/>
            <person name="Zhang H."/>
            <person name="Zhang J."/>
            <person name="Zhu Y."/>
            <person name="Du M."/>
            <person name="Zhao Y."/>
            <person name="Schartl M."/>
            <person name="Tang Q."/>
            <person name="Wang J."/>
        </authorList>
    </citation>
    <scope>NUCLEOTIDE SEQUENCE</scope>
</reference>
<keyword evidence="9" id="KW-1185">Reference proteome</keyword>
<evidence type="ECO:0000313" key="8">
    <source>
        <dbReference type="Ensembl" id="ENSCSEP00000006786.1"/>
    </source>
</evidence>
<organism evidence="8 9">
    <name type="scientific">Cynoglossus semilaevis</name>
    <name type="common">Tongue sole</name>
    <dbReference type="NCBI Taxonomy" id="244447"/>
    <lineage>
        <taxon>Eukaryota</taxon>
        <taxon>Metazoa</taxon>
        <taxon>Chordata</taxon>
        <taxon>Craniata</taxon>
        <taxon>Vertebrata</taxon>
        <taxon>Euteleostomi</taxon>
        <taxon>Actinopterygii</taxon>
        <taxon>Neopterygii</taxon>
        <taxon>Teleostei</taxon>
        <taxon>Neoteleostei</taxon>
        <taxon>Acanthomorphata</taxon>
        <taxon>Carangaria</taxon>
        <taxon>Pleuronectiformes</taxon>
        <taxon>Pleuronectoidei</taxon>
        <taxon>Cynoglossidae</taxon>
        <taxon>Cynoglossinae</taxon>
        <taxon>Cynoglossus</taxon>
    </lineage>
</organism>
<dbReference type="Pfam" id="PF09404">
    <property type="entry name" value="C12orf66_like"/>
    <property type="match status" value="1"/>
</dbReference>
<feature type="chain" id="PRO_5018162646" description="KICSTOR subunit 2" evidence="7">
    <location>
        <begin position="22"/>
        <end position="513"/>
    </location>
</feature>
<dbReference type="FunFam" id="1.10.3450.30:FF:000001">
    <property type="entry name" value="KICSTOR complex protein C12orf66 homolog"/>
    <property type="match status" value="1"/>
</dbReference>
<keyword evidence="2" id="KW-0472">Membrane</keyword>
<dbReference type="AlphaFoldDB" id="A0A3P8V154"/>
<feature type="region of interest" description="Disordered" evidence="6">
    <location>
        <begin position="89"/>
        <end position="111"/>
    </location>
</feature>
<dbReference type="STRING" id="244447.ENSCSEP00000006786"/>
<reference evidence="8" key="3">
    <citation type="submission" date="2025-09" db="UniProtKB">
        <authorList>
            <consortium name="Ensembl"/>
        </authorList>
    </citation>
    <scope>IDENTIFICATION</scope>
</reference>
<dbReference type="Gene3D" id="1.10.3450.30">
    <property type="match status" value="1"/>
</dbReference>
<dbReference type="GeneTree" id="ENSGT00390000009583"/>
<feature type="compositionally biased region" description="Basic and acidic residues" evidence="6">
    <location>
        <begin position="97"/>
        <end position="109"/>
    </location>
</feature>
<dbReference type="FunCoup" id="A0A3P8V154">
    <property type="interactions" value="119"/>
</dbReference>
<dbReference type="InterPro" id="IPR038060">
    <property type="entry name" value="C12orf66-like_central_sf"/>
</dbReference>
<evidence type="ECO:0000256" key="3">
    <source>
        <dbReference type="ARBA" id="ARBA00023228"/>
    </source>
</evidence>
<dbReference type="InterPro" id="IPR018544">
    <property type="entry name" value="KICS_2"/>
</dbReference>
<dbReference type="SUPFAM" id="SSF158548">
    <property type="entry name" value="FLJ32549 domain-like"/>
    <property type="match status" value="1"/>
</dbReference>
<feature type="signal peptide" evidence="7">
    <location>
        <begin position="1"/>
        <end position="21"/>
    </location>
</feature>
<dbReference type="Proteomes" id="UP000265120">
    <property type="component" value="Chromosome 8"/>
</dbReference>
<dbReference type="Ensembl" id="ENSCSET00000006860.1">
    <property type="protein sequence ID" value="ENSCSEP00000006786.1"/>
    <property type="gene ID" value="ENSCSEG00000004388.1"/>
</dbReference>
<evidence type="ECO:0000256" key="7">
    <source>
        <dbReference type="SAM" id="SignalP"/>
    </source>
</evidence>
<dbReference type="SUPFAM" id="SSF160651">
    <property type="entry name" value="FLJ32549 C-terminal domain-like"/>
    <property type="match status" value="1"/>
</dbReference>
<proteinExistence type="inferred from homology"/>
<sequence length="513" mass="58332">MKHLLLLNLPVFFAAISNVLLTTNTLTEMTVVARPECSTRYYRDDREINEQLCVVQLKHGLYTALSRSKFTRLLTFSSHFLFSNHRRHLSDGPTSTRAKDYVEKEKDGSGKSTGGMWAALLAALAHLAAAEKAYHHLTFLGQKMGSQSFFSRKDSIRTIYSSLNNELKKVITGGRHAQPGSASYLEDLLQHLSEQLCHFTQARTEMADLYEKMYLLGSQKNINSEELVATLEAVLHKYSSKFHHPILGRVEEGFQTEVDVVTQLLRCQAQVSEWHFLPALLSLHSANTKLVAWGQLLQRQKETRKNLFGGQSQKTVQPPHLYVWLQRFHGTLLAKFSFYFHEALSRQTTSADMRTLTARTVTDYYGKICAFIRKYDASNVSLVFDNRGSESFQGHGYHHPHSYREAPKGVEQFPAVVSLPSGERPLTHWPNVIMMMGDRAAELNTLDKVVHFFDDKVQSTYYLTRPEMHFTLVVIFEGRKSEKDLHIAAFLQEISGLLRNSKPFSTLKPGSKG</sequence>
<dbReference type="InParanoid" id="A0A3P8V154"/>
<protein>
    <recommendedName>
        <fullName evidence="5">KICSTOR subunit 2</fullName>
    </recommendedName>
</protein>
<evidence type="ECO:0000256" key="2">
    <source>
        <dbReference type="ARBA" id="ARBA00023136"/>
    </source>
</evidence>